<proteinExistence type="predicted"/>
<dbReference type="STRING" id="1834191.A5886_001237"/>
<dbReference type="Proteomes" id="UP000195043">
    <property type="component" value="Unassembled WGS sequence"/>
</dbReference>
<organism evidence="1 2">
    <name type="scientific">Candidatus Enterococcus testudinis</name>
    <dbReference type="NCBI Taxonomy" id="1834191"/>
    <lineage>
        <taxon>Bacteria</taxon>
        <taxon>Bacillati</taxon>
        <taxon>Bacillota</taxon>
        <taxon>Bacilli</taxon>
        <taxon>Lactobacillales</taxon>
        <taxon>Enterococcaceae</taxon>
        <taxon>Enterococcus</taxon>
    </lineage>
</organism>
<evidence type="ECO:0000313" key="1">
    <source>
        <dbReference type="EMBL" id="OTN76160.1"/>
    </source>
</evidence>
<evidence type="ECO:0000313" key="2">
    <source>
        <dbReference type="Proteomes" id="UP000195043"/>
    </source>
</evidence>
<keyword evidence="2" id="KW-1185">Reference proteome</keyword>
<dbReference type="AlphaFoldDB" id="A0A242A5J0"/>
<gene>
    <name evidence="1" type="ORF">A5886_001237</name>
</gene>
<dbReference type="OrthoDB" id="2339659at2"/>
<accession>A0A242A5J0</accession>
<dbReference type="EMBL" id="NGKU01000001">
    <property type="protein sequence ID" value="OTN76160.1"/>
    <property type="molecule type" value="Genomic_DNA"/>
</dbReference>
<sequence>MLFDMTIPVSAFQEKQLKVLASIPLQVFIKEADQVIHQFTTEPAQMIYDLADHLLENSVVEVKLIPGSVVEFYPVVNAL</sequence>
<name>A0A242A5J0_9ENTE</name>
<comment type="caution">
    <text evidence="1">The sequence shown here is derived from an EMBL/GenBank/DDBJ whole genome shotgun (WGS) entry which is preliminary data.</text>
</comment>
<reference evidence="1 2" key="1">
    <citation type="submission" date="2017-05" db="EMBL/GenBank/DDBJ databases">
        <title>The Genome Sequence of Enterococcus sp. 8G7_MSG3316.</title>
        <authorList>
            <consortium name="The Broad Institute Genomics Platform"/>
            <consortium name="The Broad Institute Genomic Center for Infectious Diseases"/>
            <person name="Earl A."/>
            <person name="Manson A."/>
            <person name="Schwartman J."/>
            <person name="Gilmore M."/>
            <person name="Abouelleil A."/>
            <person name="Cao P."/>
            <person name="Chapman S."/>
            <person name="Cusick C."/>
            <person name="Shea T."/>
            <person name="Young S."/>
            <person name="Neafsey D."/>
            <person name="Nusbaum C."/>
            <person name="Birren B."/>
        </authorList>
    </citation>
    <scope>NUCLEOTIDE SEQUENCE [LARGE SCALE GENOMIC DNA]</scope>
    <source>
        <strain evidence="1 2">8G7_MSG3316</strain>
    </source>
</reference>
<protein>
    <submittedName>
        <fullName evidence="1">Uncharacterized protein</fullName>
    </submittedName>
</protein>
<dbReference type="RefSeq" id="WP_086274145.1">
    <property type="nucleotide sequence ID" value="NZ_NGKU01000001.1"/>
</dbReference>